<name>A0A1G9T993_9EURY</name>
<evidence type="ECO:0000313" key="1">
    <source>
        <dbReference type="EMBL" id="SDM43675.1"/>
    </source>
</evidence>
<keyword evidence="2" id="KW-1185">Reference proteome</keyword>
<gene>
    <name evidence="1" type="ORF">SAMN04487949_1654</name>
</gene>
<dbReference type="STRING" id="660521.SAMN04487949_1654"/>
<protein>
    <recommendedName>
        <fullName evidence="3">GNAT family acetyltransferase</fullName>
    </recommendedName>
</protein>
<dbReference type="EMBL" id="FNHL01000002">
    <property type="protein sequence ID" value="SDM43675.1"/>
    <property type="molecule type" value="Genomic_DNA"/>
</dbReference>
<dbReference type="InterPro" id="IPR043854">
    <property type="entry name" value="DUF5816"/>
</dbReference>
<organism evidence="1 2">
    <name type="scientific">Halogranum gelatinilyticum</name>
    <dbReference type="NCBI Taxonomy" id="660521"/>
    <lineage>
        <taxon>Archaea</taxon>
        <taxon>Methanobacteriati</taxon>
        <taxon>Methanobacteriota</taxon>
        <taxon>Stenosarchaea group</taxon>
        <taxon>Halobacteria</taxon>
        <taxon>Halobacteriales</taxon>
        <taxon>Haloferacaceae</taxon>
    </lineage>
</organism>
<proteinExistence type="predicted"/>
<dbReference type="RefSeq" id="WP_089696342.1">
    <property type="nucleotide sequence ID" value="NZ_FNHL01000002.1"/>
</dbReference>
<accession>A0A1G9T993</accession>
<sequence>MTLEASTTPDGEQVYVSRSEGLRGSEGPFFVVYVSDDADNRWGFYCSNCDTFDNAMDTMGRIACNQCGNIRKPDEWDAAHE</sequence>
<reference evidence="2" key="1">
    <citation type="submission" date="2016-10" db="EMBL/GenBank/DDBJ databases">
        <authorList>
            <person name="Varghese N."/>
            <person name="Submissions S."/>
        </authorList>
    </citation>
    <scope>NUCLEOTIDE SEQUENCE [LARGE SCALE GENOMIC DNA]</scope>
    <source>
        <strain evidence="2">CGMCC 1.10119</strain>
    </source>
</reference>
<evidence type="ECO:0008006" key="3">
    <source>
        <dbReference type="Google" id="ProtNLM"/>
    </source>
</evidence>
<dbReference type="OrthoDB" id="333505at2157"/>
<dbReference type="Pfam" id="PF19133">
    <property type="entry name" value="DUF5816"/>
    <property type="match status" value="1"/>
</dbReference>
<dbReference type="Proteomes" id="UP000199451">
    <property type="component" value="Unassembled WGS sequence"/>
</dbReference>
<evidence type="ECO:0000313" key="2">
    <source>
        <dbReference type="Proteomes" id="UP000199451"/>
    </source>
</evidence>
<dbReference type="AlphaFoldDB" id="A0A1G9T993"/>